<reference evidence="1" key="1">
    <citation type="submission" date="2022-06" db="EMBL/GenBank/DDBJ databases">
        <title>Sequencing the genomes of 1000 actinobacteria strains.</title>
        <authorList>
            <person name="Klenk H.-P."/>
        </authorList>
    </citation>
    <scope>NUCLEOTIDE SEQUENCE</scope>
    <source>
        <strain evidence="1">DSM 22016</strain>
    </source>
</reference>
<dbReference type="GO" id="GO:0004519">
    <property type="term" value="F:endonuclease activity"/>
    <property type="evidence" value="ECO:0007669"/>
    <property type="project" value="UniProtKB-KW"/>
</dbReference>
<keyword evidence="1" id="KW-0540">Nuclease</keyword>
<dbReference type="EMBL" id="JAMZDY010000001">
    <property type="protein sequence ID" value="MCP2371265.1"/>
    <property type="molecule type" value="Genomic_DNA"/>
</dbReference>
<organism evidence="1 2">
    <name type="scientific">Agromyces terreus</name>
    <dbReference type="NCBI Taxonomy" id="424795"/>
    <lineage>
        <taxon>Bacteria</taxon>
        <taxon>Bacillati</taxon>
        <taxon>Actinomycetota</taxon>
        <taxon>Actinomycetes</taxon>
        <taxon>Micrococcales</taxon>
        <taxon>Microbacteriaceae</taxon>
        <taxon>Agromyces</taxon>
    </lineage>
</organism>
<dbReference type="Gene3D" id="3.40.960.10">
    <property type="entry name" value="VSR Endonuclease"/>
    <property type="match status" value="1"/>
</dbReference>
<keyword evidence="2" id="KW-1185">Reference proteome</keyword>
<name>A0A9X2GY87_9MICO</name>
<proteinExistence type="predicted"/>
<keyword evidence="1" id="KW-0378">Hydrolase</keyword>
<dbReference type="OrthoDB" id="2594539at2"/>
<sequence>MESIIDVLAEHGGIATRRQLIDRGITGMQLSVAVKLGEIGRVRRAHYATHDVDLDRRAAVRVGGRLGCRSALAAMGLWSGLSGGCVHVSLPHNAARLRTRSPLSVTDRPGADEVVMPDRFGVPVRLHWCDGRFGHRRDDESAWRVDVRTALAEMAGCADRRDIRAAFESAVHAGSLTLDEAQLLVDRASDPEAEPMHLSARSGSGAESHLVEELIEQGLAFEQQVDLEGVGRVDFLVDGCLVVEIDGYRFHRTRRQFEFDRQRDAAALRLGLPTLRIPARVLLRHPDRASAMLRDAIAGVRALRA</sequence>
<protein>
    <submittedName>
        <fullName evidence="1">Very-short-patch-repair endonuclease</fullName>
    </submittedName>
</protein>
<comment type="caution">
    <text evidence="1">The sequence shown here is derived from an EMBL/GenBank/DDBJ whole genome shotgun (WGS) entry which is preliminary data.</text>
</comment>
<accession>A0A9X2GY87</accession>
<evidence type="ECO:0000313" key="1">
    <source>
        <dbReference type="EMBL" id="MCP2371265.1"/>
    </source>
</evidence>
<gene>
    <name evidence="1" type="ORF">BJ978_001941</name>
</gene>
<keyword evidence="1" id="KW-0255">Endonuclease</keyword>
<evidence type="ECO:0000313" key="2">
    <source>
        <dbReference type="Proteomes" id="UP001139722"/>
    </source>
</evidence>
<dbReference type="RefSeq" id="WP_156999520.1">
    <property type="nucleotide sequence ID" value="NZ_BAAANU010000018.1"/>
</dbReference>
<dbReference type="AlphaFoldDB" id="A0A9X2GY87"/>
<dbReference type="Proteomes" id="UP001139722">
    <property type="component" value="Unassembled WGS sequence"/>
</dbReference>